<evidence type="ECO:0000256" key="6">
    <source>
        <dbReference type="RuleBase" id="RU280814"/>
    </source>
</evidence>
<proteinExistence type="inferred from homology"/>
<organism evidence="9 10">
    <name type="scientific">Glossina pallidipes</name>
    <name type="common">Tsetse fly</name>
    <dbReference type="NCBI Taxonomy" id="7398"/>
    <lineage>
        <taxon>Eukaryota</taxon>
        <taxon>Metazoa</taxon>
        <taxon>Ecdysozoa</taxon>
        <taxon>Arthropoda</taxon>
        <taxon>Hexapoda</taxon>
        <taxon>Insecta</taxon>
        <taxon>Pterygota</taxon>
        <taxon>Neoptera</taxon>
        <taxon>Endopterygota</taxon>
        <taxon>Diptera</taxon>
        <taxon>Brachycera</taxon>
        <taxon>Muscomorpha</taxon>
        <taxon>Hippoboscoidea</taxon>
        <taxon>Glossinidae</taxon>
        <taxon>Glossina</taxon>
    </lineage>
</organism>
<feature type="region of interest" description="Disordered" evidence="7">
    <location>
        <begin position="521"/>
        <end position="561"/>
    </location>
</feature>
<feature type="compositionally biased region" description="Polar residues" evidence="7">
    <location>
        <begin position="1123"/>
        <end position="1140"/>
    </location>
</feature>
<feature type="transmembrane region" description="Helical" evidence="6">
    <location>
        <begin position="677"/>
        <end position="699"/>
    </location>
</feature>
<dbReference type="Pfam" id="PF04547">
    <property type="entry name" value="Anoctamin"/>
    <property type="match status" value="1"/>
</dbReference>
<feature type="transmembrane region" description="Helical" evidence="6">
    <location>
        <begin position="245"/>
        <end position="270"/>
    </location>
</feature>
<accession>A0A1B0A844</accession>
<feature type="transmembrane region" description="Helical" evidence="6">
    <location>
        <begin position="6"/>
        <end position="24"/>
    </location>
</feature>
<feature type="compositionally biased region" description="Low complexity" evidence="7">
    <location>
        <begin position="1066"/>
        <end position="1083"/>
    </location>
</feature>
<feature type="transmembrane region" description="Helical" evidence="6">
    <location>
        <begin position="439"/>
        <end position="462"/>
    </location>
</feature>
<dbReference type="VEuPathDB" id="VectorBase:GPAI037283"/>
<evidence type="ECO:0000256" key="2">
    <source>
        <dbReference type="ARBA" id="ARBA00009671"/>
    </source>
</evidence>
<feature type="region of interest" description="Disordered" evidence="7">
    <location>
        <begin position="1064"/>
        <end position="1175"/>
    </location>
</feature>
<comment type="caution">
    <text evidence="6">Lacks conserved residue(s) required for the propagation of feature annotation.</text>
</comment>
<evidence type="ECO:0000256" key="1">
    <source>
        <dbReference type="ARBA" id="ARBA00004141"/>
    </source>
</evidence>
<dbReference type="EnsemblMetazoa" id="GPAI037283-RA">
    <property type="protein sequence ID" value="GPAI037283-PA"/>
    <property type="gene ID" value="GPAI037283"/>
</dbReference>
<evidence type="ECO:0000256" key="3">
    <source>
        <dbReference type="ARBA" id="ARBA00022692"/>
    </source>
</evidence>
<evidence type="ECO:0000256" key="5">
    <source>
        <dbReference type="ARBA" id="ARBA00023136"/>
    </source>
</evidence>
<feature type="compositionally biased region" description="Low complexity" evidence="7">
    <location>
        <begin position="1146"/>
        <end position="1168"/>
    </location>
</feature>
<keyword evidence="10" id="KW-1185">Reference proteome</keyword>
<dbReference type="GO" id="GO:0005886">
    <property type="term" value="C:plasma membrane"/>
    <property type="evidence" value="ECO:0007669"/>
    <property type="project" value="TreeGrafter"/>
</dbReference>
<comment type="subcellular location">
    <subcellularLocation>
        <location evidence="1 6">Membrane</location>
        <topology evidence="1 6">Multi-pass membrane protein</topology>
    </subcellularLocation>
</comment>
<dbReference type="Proteomes" id="UP000092445">
    <property type="component" value="Unassembled WGS sequence"/>
</dbReference>
<feature type="region of interest" description="Disordered" evidence="7">
    <location>
        <begin position="753"/>
        <end position="808"/>
    </location>
</feature>
<dbReference type="PANTHER" id="PTHR12308">
    <property type="entry name" value="ANOCTAMIN"/>
    <property type="match status" value="1"/>
</dbReference>
<evidence type="ECO:0000313" key="9">
    <source>
        <dbReference type="EnsemblMetazoa" id="GPAI037283-PA"/>
    </source>
</evidence>
<feature type="transmembrane region" description="Helical" evidence="6">
    <location>
        <begin position="356"/>
        <end position="378"/>
    </location>
</feature>
<dbReference type="PANTHER" id="PTHR12308:SF51">
    <property type="entry name" value="ANOCTAMIN-8"/>
    <property type="match status" value="1"/>
</dbReference>
<feature type="transmembrane region" description="Helical" evidence="6">
    <location>
        <begin position="626"/>
        <end position="647"/>
    </location>
</feature>
<keyword evidence="5 6" id="KW-0472">Membrane</keyword>
<dbReference type="STRING" id="7398.A0A1B0A844"/>
<feature type="domain" description="Anoctamin transmembrane" evidence="8">
    <location>
        <begin position="234"/>
        <end position="746"/>
    </location>
</feature>
<feature type="region of interest" description="Disordered" evidence="7">
    <location>
        <begin position="956"/>
        <end position="1023"/>
    </location>
</feature>
<evidence type="ECO:0000256" key="7">
    <source>
        <dbReference type="SAM" id="MobiDB-lite"/>
    </source>
</evidence>
<feature type="compositionally biased region" description="Low complexity" evidence="7">
    <location>
        <begin position="1315"/>
        <end position="1335"/>
    </location>
</feature>
<feature type="compositionally biased region" description="Polar residues" evidence="7">
    <location>
        <begin position="543"/>
        <end position="556"/>
    </location>
</feature>
<feature type="region of interest" description="Disordered" evidence="7">
    <location>
        <begin position="1315"/>
        <end position="1341"/>
    </location>
</feature>
<evidence type="ECO:0000256" key="4">
    <source>
        <dbReference type="ARBA" id="ARBA00022989"/>
    </source>
</evidence>
<comment type="similarity">
    <text evidence="2 6">Belongs to the anoctamin family.</text>
</comment>
<reference evidence="10" key="1">
    <citation type="submission" date="2014-03" db="EMBL/GenBank/DDBJ databases">
        <authorList>
            <person name="Aksoy S."/>
            <person name="Warren W."/>
            <person name="Wilson R.K."/>
        </authorList>
    </citation>
    <scope>NUCLEOTIDE SEQUENCE [LARGE SCALE GENOMIC DNA]</scope>
    <source>
        <strain evidence="10">IAEA</strain>
    </source>
</reference>
<dbReference type="InterPro" id="IPR007632">
    <property type="entry name" value="Anoctamin"/>
</dbReference>
<reference evidence="9" key="2">
    <citation type="submission" date="2020-05" db="UniProtKB">
        <authorList>
            <consortium name="EnsemblMetazoa"/>
        </authorList>
    </citation>
    <scope>IDENTIFICATION</scope>
    <source>
        <strain evidence="9">IAEA</strain>
    </source>
</reference>
<dbReference type="GO" id="GO:0005254">
    <property type="term" value="F:chloride channel activity"/>
    <property type="evidence" value="ECO:0007669"/>
    <property type="project" value="TreeGrafter"/>
</dbReference>
<evidence type="ECO:0000313" key="10">
    <source>
        <dbReference type="Proteomes" id="UP000092445"/>
    </source>
</evidence>
<protein>
    <recommendedName>
        <fullName evidence="6">Anoctamin</fullName>
    </recommendedName>
</protein>
<feature type="compositionally biased region" description="Low complexity" evidence="7">
    <location>
        <begin position="1090"/>
        <end position="1103"/>
    </location>
</feature>
<sequence length="1341" mass="147231">MNVISSLANRIFIFIFISIFIYLASRHFRRKVPYAGHLMTPRRLWLNKIPTQCDVVIEFPEDAPDEALRWLLTRIRSQPSAGLGLVVQVKAHESSRRNAFYITAPTNILFRAAEEARLPKRLRPDLGGALREFTTRESHCFQQLKSDESSTNLFTSQERQWLVLQVLQGMRASPTDVEALQGRAAVDEGQSIVAAWQETGLITQIFPLHETKTLTQLQRSWVKQIFAPQPLDDIAEYFGVKVALYFAWLGHYTSALGVPAVFGSILYIILWGKGQTAQDMGHVLFSLFNVAWASLYLEAWKRYSVELAFRWGTLSTPPELLEPPRPLYKGSLVENNVTGRLEPKEAPAWKRRAFRYLVSFPIIGLCLLLVFVVMFLMLRFQDWWDSKLPVEGVVCCLSVIPKVLLAGAITLMDEAYYKLAVWLNDKENYRLQSKYENHLIAKVALFQFVNSFLSLFYIAFYLRDEEKLKEQLAGLLISRQIIGNLRESAIPYFVEQWRLAKLSFNMWGALSPTQSVNRSILDSADHAPNGNGGNNAEKPATGSAASTPQTVGTPSKQMPKKSVDSIASVSTQISSISIASSKRNIGQAEIESSLYKVNRSEMFYYFHQLYDGTFSDHLEMLVQMGYVVLFSAAFPLAGICALINNLMEIRSDAFKLAHVHQRPFGQRVANIGTWQNALSLLSLAAVIVNCALIGLSGQVSRLWPGLSTAQTIILIVTLEHIMLALRSALTWLLPELPSWLAAEIARAEHCRREMQCKGTSPRPTPPTPPSTTSTPAEHELSTLNMEAVRSGKDVRSTGGGTTTSERTLNSQISADVLYQQQAGHLPSNYESYLDDISRYGLRRNVETEENVFVSRDSTPDSPPSQTSTILIRPLHESTPPNSGASLTSLNQDLSHGLSGACKSCKQKKKILEIPPFRGYSFRNLSSIPKQRLHVLTGGSASSTSSLALNARQNMHIPDIPPFRKKSSDSAEHTGSSASSSPQRTRQPIFASSSPPLPLLPPSPPPPPPPLTTATTTKISEIPPFKPRKISAESAMHLNMSELKSTADTMDILKPAPSWSNVTMKAPQQPTLQQQQQHTSPLTTAAIAQQSHTSAHIAPSSSSSSGGGVSVTGAANRTEIARASVSSMPTSSSNFLQQQQSTDKEQPSTSQQQQQVSTTTKSSSGSATTPGGCTDDETKAAELAAKKSRLKQKLVKSARSVAIFSLKLKERRQREAEKAAAIAVEHAKALAKLPPLPQPGGELSLIPIEQLIKIEDIKPPTLKSPPTSSTTTATSLASLALINTGSSAVSSAITTTTATTSTTSSVLLAAAAAHIQQQQQQQSQYHHQPQHLQNQHPASGSF</sequence>
<keyword evidence="4 6" id="KW-1133">Transmembrane helix</keyword>
<dbReference type="InterPro" id="IPR049452">
    <property type="entry name" value="Anoctamin_TM"/>
</dbReference>
<evidence type="ECO:0000259" key="8">
    <source>
        <dbReference type="Pfam" id="PF04547"/>
    </source>
</evidence>
<name>A0A1B0A844_GLOPL</name>
<keyword evidence="3 6" id="KW-0812">Transmembrane</keyword>
<feature type="compositionally biased region" description="Pro residues" evidence="7">
    <location>
        <begin position="994"/>
        <end position="1010"/>
    </location>
</feature>